<sequence>MIAVWCRVEQQQQQQQSSAVLAAGGVLFSALRGEQSRACVWIYLQRGTFAPQTRVYRDEYVARQTRCSTPLRSVTWCKLTVMEAFWHEAINFGAGNTPHEWRWRAQAAATRPIIVATKFRGTLFVRSSSSQSTPYTPLSTRLALFTAAAAAAVAAGAGAATTASV</sequence>
<reference evidence="1 2" key="2">
    <citation type="submission" date="2018-11" db="EMBL/GenBank/DDBJ databases">
        <authorList>
            <consortium name="Pathogen Informatics"/>
        </authorList>
    </citation>
    <scope>NUCLEOTIDE SEQUENCE [LARGE SCALE GENOMIC DNA]</scope>
</reference>
<name>A0A183UJI8_TOXCA</name>
<dbReference type="AlphaFoldDB" id="A0A183UJI8"/>
<keyword evidence="2" id="KW-1185">Reference proteome</keyword>
<dbReference type="WBParaSite" id="TCNE_0000865801-mRNA-1">
    <property type="protein sequence ID" value="TCNE_0000865801-mRNA-1"/>
    <property type="gene ID" value="TCNE_0000865801"/>
</dbReference>
<evidence type="ECO:0000313" key="3">
    <source>
        <dbReference type="WBParaSite" id="TCNE_0000865801-mRNA-1"/>
    </source>
</evidence>
<protein>
    <submittedName>
        <fullName evidence="1 3">Uncharacterized protein</fullName>
    </submittedName>
</protein>
<evidence type="ECO:0000313" key="1">
    <source>
        <dbReference type="EMBL" id="VDM39979.1"/>
    </source>
</evidence>
<dbReference type="Proteomes" id="UP000050794">
    <property type="component" value="Unassembled WGS sequence"/>
</dbReference>
<gene>
    <name evidence="1" type="ORF">TCNE_LOCUS8658</name>
</gene>
<organism evidence="2 3">
    <name type="scientific">Toxocara canis</name>
    <name type="common">Canine roundworm</name>
    <dbReference type="NCBI Taxonomy" id="6265"/>
    <lineage>
        <taxon>Eukaryota</taxon>
        <taxon>Metazoa</taxon>
        <taxon>Ecdysozoa</taxon>
        <taxon>Nematoda</taxon>
        <taxon>Chromadorea</taxon>
        <taxon>Rhabditida</taxon>
        <taxon>Spirurina</taxon>
        <taxon>Ascaridomorpha</taxon>
        <taxon>Ascaridoidea</taxon>
        <taxon>Toxocaridae</taxon>
        <taxon>Toxocara</taxon>
    </lineage>
</organism>
<reference evidence="3" key="1">
    <citation type="submission" date="2016-06" db="UniProtKB">
        <authorList>
            <consortium name="WormBaseParasite"/>
        </authorList>
    </citation>
    <scope>IDENTIFICATION</scope>
</reference>
<dbReference type="EMBL" id="UYWY01019965">
    <property type="protein sequence ID" value="VDM39979.1"/>
    <property type="molecule type" value="Genomic_DNA"/>
</dbReference>
<proteinExistence type="predicted"/>
<evidence type="ECO:0000313" key="2">
    <source>
        <dbReference type="Proteomes" id="UP000050794"/>
    </source>
</evidence>
<accession>A0A183UJI8</accession>